<evidence type="ECO:0000259" key="4">
    <source>
        <dbReference type="PROSITE" id="PS51387"/>
    </source>
</evidence>
<dbReference type="InterPro" id="IPR016166">
    <property type="entry name" value="FAD-bd_PCMH"/>
</dbReference>
<feature type="domain" description="FAD-binding PCMH-type" evidence="4">
    <location>
        <begin position="119"/>
        <end position="302"/>
    </location>
</feature>
<dbReference type="PROSITE" id="PS51387">
    <property type="entry name" value="FAD_PCMH"/>
    <property type="match status" value="1"/>
</dbReference>
<evidence type="ECO:0000256" key="2">
    <source>
        <dbReference type="ARBA" id="ARBA00023002"/>
    </source>
</evidence>
<proteinExistence type="inferred from homology"/>
<dbReference type="SUPFAM" id="SSF56176">
    <property type="entry name" value="FAD-binding/transporter-associated domain-like"/>
    <property type="match status" value="1"/>
</dbReference>
<dbReference type="OrthoDB" id="9983560at2759"/>
<sequence>MITGSISSLTPALLVLSCLPSLALTACTSSCKAYPGTDAWPSPQAWNQLNETIQGRLIRPTPPGAVCHSDQPSYSEEQCPNVAQRWLVYGFHSQDPVSSMWDNWSNFTCLPDPTMPCSGDGYPAFVVNATTVEHVKAGVDFARENNVRLVVKSTGHDFLGRSSGPGSLSIWVHHLNSIRYHAGEFTLAGSGKVIPGNAITVGGGTEMYDIYSAAAEHNETIVGGGGRNVGVSGYLTGAGHSILSPRYGLAVDHVLEMEVVTPSGDILTVNEDQNIDLFWALRGGGGSTFGVITSATVQTHPSPSMTAVLWMAFTSAEAPFAIDLVTYLMSQVPYMSDAGLSGYNWASINAASPLPIPGIPERVAGMYGSMAFQDSDDASDIEAILRPINETIMQRWGGAAVMFVQLTQFDNFLDWFDIHYDQDVAGGSRILASRLLDEQALAGNEDALKETLTQVLTMIDGIGSYIVLGKGVRDAEPRGGSSAANPALRGAYSHAIFGRGFPGFNSTAETEAIRNLDETLQPLRDLTPGGGAYVNEVSRDAPAFNPVNSSNLHGNRHSRMRRNGNTSFGERIMQDCWRSRGRLILMMSFGAYHVLGMIDGPKEMTDASVG</sequence>
<dbReference type="PANTHER" id="PTHR13878:SF91">
    <property type="entry name" value="FAD BINDING DOMAIN PROTEIN (AFU_ORTHOLOGUE AFUA_6G12070)-RELATED"/>
    <property type="match status" value="1"/>
</dbReference>
<reference evidence="5 6" key="1">
    <citation type="journal article" date="2014" name="BMC Genomics">
        <title>Comparative genome sequencing reveals chemotype-specific gene clusters in the toxigenic black mold Stachybotrys.</title>
        <authorList>
            <person name="Semeiks J."/>
            <person name="Borek D."/>
            <person name="Otwinowski Z."/>
            <person name="Grishin N.V."/>
        </authorList>
    </citation>
    <scope>NUCLEOTIDE SEQUENCE [LARGE SCALE GENOMIC DNA]</scope>
    <source>
        <strain evidence="6">CBS 109288 / IBT 7711</strain>
    </source>
</reference>
<keyword evidence="2" id="KW-0560">Oxidoreductase</keyword>
<dbReference type="EMBL" id="KL648533">
    <property type="protein sequence ID" value="KEY69329.1"/>
    <property type="molecule type" value="Genomic_DNA"/>
</dbReference>
<dbReference type="InterPro" id="IPR006094">
    <property type="entry name" value="Oxid_FAD_bind_N"/>
</dbReference>
<evidence type="ECO:0000313" key="6">
    <source>
        <dbReference type="Proteomes" id="UP000028045"/>
    </source>
</evidence>
<dbReference type="GO" id="GO:0071949">
    <property type="term" value="F:FAD binding"/>
    <property type="evidence" value="ECO:0007669"/>
    <property type="project" value="InterPro"/>
</dbReference>
<dbReference type="Proteomes" id="UP000028045">
    <property type="component" value="Unassembled WGS sequence"/>
</dbReference>
<gene>
    <name evidence="5" type="ORF">S7711_08401</name>
</gene>
<dbReference type="GO" id="GO:0016491">
    <property type="term" value="F:oxidoreductase activity"/>
    <property type="evidence" value="ECO:0007669"/>
    <property type="project" value="UniProtKB-KW"/>
</dbReference>
<evidence type="ECO:0000256" key="3">
    <source>
        <dbReference type="SAM" id="SignalP"/>
    </source>
</evidence>
<evidence type="ECO:0000313" key="5">
    <source>
        <dbReference type="EMBL" id="KEY69329.1"/>
    </source>
</evidence>
<protein>
    <recommendedName>
        <fullName evidence="4">FAD-binding PCMH-type domain-containing protein</fullName>
    </recommendedName>
</protein>
<dbReference type="Gene3D" id="3.30.465.10">
    <property type="match status" value="1"/>
</dbReference>
<dbReference type="InterPro" id="IPR016169">
    <property type="entry name" value="FAD-bd_PCMH_sub2"/>
</dbReference>
<dbReference type="HOGENOM" id="CLU_018354_4_4_1"/>
<dbReference type="InterPro" id="IPR050432">
    <property type="entry name" value="FAD-linked_Oxidoreductases_BP"/>
</dbReference>
<feature type="chain" id="PRO_5001771380" description="FAD-binding PCMH-type domain-containing protein" evidence="3">
    <location>
        <begin position="26"/>
        <end position="610"/>
    </location>
</feature>
<name>A0A084AVK0_STACB</name>
<keyword evidence="3" id="KW-0732">Signal</keyword>
<dbReference type="PANTHER" id="PTHR13878">
    <property type="entry name" value="GULONOLACTONE OXIDASE"/>
    <property type="match status" value="1"/>
</dbReference>
<dbReference type="Pfam" id="PF01565">
    <property type="entry name" value="FAD_binding_4"/>
    <property type="match status" value="1"/>
</dbReference>
<feature type="signal peptide" evidence="3">
    <location>
        <begin position="1"/>
        <end position="25"/>
    </location>
</feature>
<comment type="similarity">
    <text evidence="1">Belongs to the oxygen-dependent FAD-linked oxidoreductase family.</text>
</comment>
<keyword evidence="6" id="KW-1185">Reference proteome</keyword>
<organism evidence="5 6">
    <name type="scientific">Stachybotrys chartarum (strain CBS 109288 / IBT 7711)</name>
    <name type="common">Toxic black mold</name>
    <name type="synonym">Stilbospora chartarum</name>
    <dbReference type="NCBI Taxonomy" id="1280523"/>
    <lineage>
        <taxon>Eukaryota</taxon>
        <taxon>Fungi</taxon>
        <taxon>Dikarya</taxon>
        <taxon>Ascomycota</taxon>
        <taxon>Pezizomycotina</taxon>
        <taxon>Sordariomycetes</taxon>
        <taxon>Hypocreomycetidae</taxon>
        <taxon>Hypocreales</taxon>
        <taxon>Stachybotryaceae</taxon>
        <taxon>Stachybotrys</taxon>
    </lineage>
</organism>
<evidence type="ECO:0000256" key="1">
    <source>
        <dbReference type="ARBA" id="ARBA00005466"/>
    </source>
</evidence>
<dbReference type="InterPro" id="IPR036318">
    <property type="entry name" value="FAD-bd_PCMH-like_sf"/>
</dbReference>
<accession>A0A084AVK0</accession>
<dbReference type="AlphaFoldDB" id="A0A084AVK0"/>